<evidence type="ECO:0000313" key="2">
    <source>
        <dbReference type="Proteomes" id="UP000275028"/>
    </source>
</evidence>
<sequence length="306" mass="35636">MDMRTERMVEQAPDYYQQARSYIEIQDTIAQELNRQETNDEDLKNQLRVMTATWGLRYWEEAVGLSVMNSTNYELRRSRVLGRLRSGGSFSRAMLKAVAEAYTERPVDVEIDVKEYQVFMYLYHEFLTEPSFFAQIDNIIHAHLGIEYRVVFEYPKQQTLGQQYQRWRYPLQIVDTFLTGVHPEPSTLGRLIEQRQDVSQAYYQNQTPYKFAGARVAGSTDDFTNLQLNRNKQQNLEPPQYEKQLTRYMAAGEALVGSFLAANDVQHKNLTTAARNRTQHLSEEYSRSSWAYKLCGRINAGTGVYV</sequence>
<dbReference type="EMBL" id="MH884509">
    <property type="protein sequence ID" value="AYP68375.1"/>
    <property type="molecule type" value="Genomic_DNA"/>
</dbReference>
<gene>
    <name evidence="1" type="ORF">BboS125_00005</name>
</gene>
<dbReference type="InterPro" id="IPR018755">
    <property type="entry name" value="Phage_Mu_Gp48"/>
</dbReference>
<evidence type="ECO:0008006" key="3">
    <source>
        <dbReference type="Google" id="ProtNLM"/>
    </source>
</evidence>
<protein>
    <recommendedName>
        <fullName evidence="3">DUF2313 domain-containing protein</fullName>
    </recommendedName>
</protein>
<evidence type="ECO:0000313" key="1">
    <source>
        <dbReference type="EMBL" id="AYP68375.1"/>
    </source>
</evidence>
<dbReference type="Pfam" id="PF10076">
    <property type="entry name" value="Phage_Mu_Gp48"/>
    <property type="match status" value="1"/>
</dbReference>
<name>A0A3G3BVT2_9CAUD</name>
<keyword evidence="2" id="KW-1185">Reference proteome</keyword>
<proteinExistence type="predicted"/>
<accession>A0A3G3BVT2</accession>
<reference evidence="1 2" key="1">
    <citation type="submission" date="2018-09" db="EMBL/GenBank/DDBJ databases">
        <title>Comparative Genomic Analysis of Eight Novel Haloalkaliphilic Bacteriophages from Lake Elmenteita, Kenya.</title>
        <authorList>
            <person name="Akhwale J.K."/>
        </authorList>
    </citation>
    <scope>NUCLEOTIDE SEQUENCE [LARGE SCALE GENOMIC DNA]</scope>
</reference>
<dbReference type="Proteomes" id="UP000275028">
    <property type="component" value="Segment"/>
</dbReference>
<organism evidence="1 2">
    <name type="scientific">Bacillus phage vB_BboS-125</name>
    <dbReference type="NCBI Taxonomy" id="2419618"/>
    <lineage>
        <taxon>Viruses</taxon>
        <taxon>Duplodnaviria</taxon>
        <taxon>Heunggongvirae</taxon>
        <taxon>Uroviricota</taxon>
        <taxon>Caudoviricetes</taxon>
        <taxon>Elmenteitavirus</taxon>
        <taxon>Elmenteitavirus ev125</taxon>
    </lineage>
</organism>